<sequence length="66" mass="6933">MKLRRSSGFGFGGLADMLIILMVAGDPAPYIPFNLAVGGGSYGLTRIMLASNGICFHDELPTRSTG</sequence>
<keyword evidence="1" id="KW-1133">Transmembrane helix</keyword>
<reference evidence="2 3" key="1">
    <citation type="journal article" date="2016" name="Nat. Commun.">
        <title>Thousands of microbial genomes shed light on interconnected biogeochemical processes in an aquifer system.</title>
        <authorList>
            <person name="Anantharaman K."/>
            <person name="Brown C.T."/>
            <person name="Hug L.A."/>
            <person name="Sharon I."/>
            <person name="Castelle C.J."/>
            <person name="Probst A.J."/>
            <person name="Thomas B.C."/>
            <person name="Singh A."/>
            <person name="Wilkins M.J."/>
            <person name="Karaoz U."/>
            <person name="Brodie E.L."/>
            <person name="Williams K.H."/>
            <person name="Hubbard S.S."/>
            <person name="Banfield J.F."/>
        </authorList>
    </citation>
    <scope>NUCLEOTIDE SEQUENCE [LARGE SCALE GENOMIC DNA]</scope>
</reference>
<proteinExistence type="predicted"/>
<dbReference type="AlphaFoldDB" id="A0A1F6UY36"/>
<keyword evidence="1" id="KW-0472">Membrane</keyword>
<comment type="caution">
    <text evidence="2">The sequence shown here is derived from an EMBL/GenBank/DDBJ whole genome shotgun (WGS) entry which is preliminary data.</text>
</comment>
<feature type="transmembrane region" description="Helical" evidence="1">
    <location>
        <begin position="7"/>
        <end position="25"/>
    </location>
</feature>
<name>A0A1F6UY36_9PROT</name>
<organism evidence="2 3">
    <name type="scientific">Candidatus Muproteobacteria bacterium RBG_16_60_9</name>
    <dbReference type="NCBI Taxonomy" id="1817755"/>
    <lineage>
        <taxon>Bacteria</taxon>
        <taxon>Pseudomonadati</taxon>
        <taxon>Pseudomonadota</taxon>
        <taxon>Candidatus Muproteobacteria</taxon>
    </lineage>
</organism>
<protein>
    <submittedName>
        <fullName evidence="2">Uncharacterized protein</fullName>
    </submittedName>
</protein>
<evidence type="ECO:0000313" key="2">
    <source>
        <dbReference type="EMBL" id="OGI62268.1"/>
    </source>
</evidence>
<dbReference type="Proteomes" id="UP000179076">
    <property type="component" value="Unassembled WGS sequence"/>
</dbReference>
<accession>A0A1F6UY36</accession>
<gene>
    <name evidence="2" type="ORF">A2W18_03720</name>
</gene>
<evidence type="ECO:0000256" key="1">
    <source>
        <dbReference type="SAM" id="Phobius"/>
    </source>
</evidence>
<dbReference type="EMBL" id="MFSP01000180">
    <property type="protein sequence ID" value="OGI62268.1"/>
    <property type="molecule type" value="Genomic_DNA"/>
</dbReference>
<evidence type="ECO:0000313" key="3">
    <source>
        <dbReference type="Proteomes" id="UP000179076"/>
    </source>
</evidence>
<keyword evidence="1" id="KW-0812">Transmembrane</keyword>